<dbReference type="InterPro" id="IPR029068">
    <property type="entry name" value="Glyas_Bleomycin-R_OHBP_Dase"/>
</dbReference>
<gene>
    <name evidence="2" type="ORF">ACFPGP_06635</name>
</gene>
<evidence type="ECO:0000313" key="2">
    <source>
        <dbReference type="EMBL" id="MFC5176339.1"/>
    </source>
</evidence>
<accession>A0ABW0BGB3</accession>
<protein>
    <submittedName>
        <fullName evidence="2">VOC family protein</fullName>
    </submittedName>
</protein>
<dbReference type="EMBL" id="JBHSKD010000007">
    <property type="protein sequence ID" value="MFC5176339.1"/>
    <property type="molecule type" value="Genomic_DNA"/>
</dbReference>
<dbReference type="SUPFAM" id="SSF54593">
    <property type="entry name" value="Glyoxalase/Bleomycin resistance protein/Dihydroxybiphenyl dioxygenase"/>
    <property type="match status" value="1"/>
</dbReference>
<dbReference type="Proteomes" id="UP001596087">
    <property type="component" value="Unassembled WGS sequence"/>
</dbReference>
<proteinExistence type="predicted"/>
<comment type="caution">
    <text evidence="2">The sequence shown here is derived from an EMBL/GenBank/DDBJ whole genome shotgun (WGS) entry which is preliminary data.</text>
</comment>
<dbReference type="Gene3D" id="3.10.180.10">
    <property type="entry name" value="2,3-Dihydroxybiphenyl 1,2-Dioxygenase, domain 1"/>
    <property type="match status" value="1"/>
</dbReference>
<name>A0ABW0BGB3_9ACTN</name>
<dbReference type="InterPro" id="IPR041581">
    <property type="entry name" value="Glyoxalase_6"/>
</dbReference>
<keyword evidence="3" id="KW-1185">Reference proteome</keyword>
<dbReference type="InterPro" id="IPR037523">
    <property type="entry name" value="VOC_core"/>
</dbReference>
<organism evidence="2 3">
    <name type="scientific">Nocardioides taihuensis</name>
    <dbReference type="NCBI Taxonomy" id="1835606"/>
    <lineage>
        <taxon>Bacteria</taxon>
        <taxon>Bacillati</taxon>
        <taxon>Actinomycetota</taxon>
        <taxon>Actinomycetes</taxon>
        <taxon>Propionibacteriales</taxon>
        <taxon>Nocardioidaceae</taxon>
        <taxon>Nocardioides</taxon>
    </lineage>
</organism>
<feature type="domain" description="VOC" evidence="1">
    <location>
        <begin position="14"/>
        <end position="131"/>
    </location>
</feature>
<dbReference type="PROSITE" id="PS51819">
    <property type="entry name" value="VOC"/>
    <property type="match status" value="1"/>
</dbReference>
<dbReference type="PANTHER" id="PTHR35908">
    <property type="entry name" value="HYPOTHETICAL FUSION PROTEIN"/>
    <property type="match status" value="1"/>
</dbReference>
<dbReference type="Pfam" id="PF18029">
    <property type="entry name" value="Glyoxalase_6"/>
    <property type="match status" value="1"/>
</dbReference>
<dbReference type="PANTHER" id="PTHR35908:SF1">
    <property type="entry name" value="CONSERVED PROTEIN"/>
    <property type="match status" value="1"/>
</dbReference>
<reference evidence="3" key="1">
    <citation type="journal article" date="2019" name="Int. J. Syst. Evol. Microbiol.">
        <title>The Global Catalogue of Microorganisms (GCM) 10K type strain sequencing project: providing services to taxonomists for standard genome sequencing and annotation.</title>
        <authorList>
            <consortium name="The Broad Institute Genomics Platform"/>
            <consortium name="The Broad Institute Genome Sequencing Center for Infectious Disease"/>
            <person name="Wu L."/>
            <person name="Ma J."/>
        </authorList>
    </citation>
    <scope>NUCLEOTIDE SEQUENCE [LARGE SCALE GENOMIC DNA]</scope>
    <source>
        <strain evidence="3">DFY41</strain>
    </source>
</reference>
<evidence type="ECO:0000259" key="1">
    <source>
        <dbReference type="PROSITE" id="PS51819"/>
    </source>
</evidence>
<evidence type="ECO:0000313" key="3">
    <source>
        <dbReference type="Proteomes" id="UP001596087"/>
    </source>
</evidence>
<dbReference type="RefSeq" id="WP_378588559.1">
    <property type="nucleotide sequence ID" value="NZ_JBHSKD010000007.1"/>
</dbReference>
<dbReference type="CDD" id="cd06587">
    <property type="entry name" value="VOC"/>
    <property type="match status" value="1"/>
</dbReference>
<sequence>MATSTPGSGPSTFRLGCTVLGTTDPRGLAAFYQQLLGYAVVDDQDDWVRLEPSGGGPGLAFQREQFHREPTWPGGPSDQQMQLHLDIVVDDLGSATARALEIGAREASYQPEADCRVLIDPAGHPFCLFEQF</sequence>